<dbReference type="KEGG" id="fgr:FGSG_08379"/>
<sequence>MTGSHTDRIVCFDSVERSPAEGHVYHASVSGDLVVKSASHRVLLKTSSCFETLMDASHSSLIGHTTLTQPSCCFLGPIPIKACFRDTDAQALRHMVREPLALSMPRGGTVDQLAHFGKFKSKLRTIWGRVHSDGLHSSLGDPPRQLAHFKVASRDATPTLCTDPESST</sequence>
<organism evidence="1 3">
    <name type="scientific">Gibberella zeae (strain ATCC MYA-4620 / CBS 123657 / FGSC 9075 / NRRL 31084 / PH-1)</name>
    <name type="common">Wheat head blight fungus</name>
    <name type="synonym">Fusarium graminearum</name>
    <dbReference type="NCBI Taxonomy" id="229533"/>
    <lineage>
        <taxon>Eukaryota</taxon>
        <taxon>Fungi</taxon>
        <taxon>Dikarya</taxon>
        <taxon>Ascomycota</taxon>
        <taxon>Pezizomycotina</taxon>
        <taxon>Sordariomycetes</taxon>
        <taxon>Hypocreomycetidae</taxon>
        <taxon>Hypocreales</taxon>
        <taxon>Nectriaceae</taxon>
        <taxon>Fusarium</taxon>
    </lineage>
</organism>
<proteinExistence type="predicted"/>
<reference evidence="2 3" key="2">
    <citation type="journal article" date="2010" name="Nature">
        <title>Comparative genomics reveals mobile pathogenicity chromosomes in Fusarium.</title>
        <authorList>
            <person name="Ma L.J."/>
            <person name="van der Does H.C."/>
            <person name="Borkovich K.A."/>
            <person name="Coleman J.J."/>
            <person name="Daboussi M.J."/>
            <person name="Di Pietro A."/>
            <person name="Dufresne M."/>
            <person name="Freitag M."/>
            <person name="Grabherr M."/>
            <person name="Henrissat B."/>
            <person name="Houterman P.M."/>
            <person name="Kang S."/>
            <person name="Shim W.B."/>
            <person name="Woloshuk C."/>
            <person name="Xie X."/>
            <person name="Xu J.R."/>
            <person name="Antoniw J."/>
            <person name="Baker S.E."/>
            <person name="Bluhm B.H."/>
            <person name="Breakspear A."/>
            <person name="Brown D.W."/>
            <person name="Butchko R.A."/>
            <person name="Chapman S."/>
            <person name="Coulson R."/>
            <person name="Coutinho P.M."/>
            <person name="Danchin E.G."/>
            <person name="Diener A."/>
            <person name="Gale L.R."/>
            <person name="Gardiner D.M."/>
            <person name="Goff S."/>
            <person name="Hammond-Kosack K.E."/>
            <person name="Hilburn K."/>
            <person name="Hua-Van A."/>
            <person name="Jonkers W."/>
            <person name="Kazan K."/>
            <person name="Kodira C.D."/>
            <person name="Koehrsen M."/>
            <person name="Kumar L."/>
            <person name="Lee Y.H."/>
            <person name="Li L."/>
            <person name="Manners J.M."/>
            <person name="Miranda-Saavedra D."/>
            <person name="Mukherjee M."/>
            <person name="Park G."/>
            <person name="Park J."/>
            <person name="Park S.Y."/>
            <person name="Proctor R.H."/>
            <person name="Regev A."/>
            <person name="Ruiz-Roldan M.C."/>
            <person name="Sain D."/>
            <person name="Sakthikumar S."/>
            <person name="Sykes S."/>
            <person name="Schwartz D.C."/>
            <person name="Turgeon B.G."/>
            <person name="Wapinski I."/>
            <person name="Yoder O."/>
            <person name="Young S."/>
            <person name="Zeng Q."/>
            <person name="Zhou S."/>
            <person name="Galagan J."/>
            <person name="Cuomo C.A."/>
            <person name="Kistler H.C."/>
            <person name="Rep M."/>
        </authorList>
    </citation>
    <scope>GENOME REANNOTATION</scope>
    <source>
        <strain evidence="3">ATCC MYA-4620 / CBS 123657 / FGSC 9075 / NRRL 31084 / PH-1</strain>
        <strain evidence="2">PH-1 / ATCC MYA-4620 / FGSC 9075 / NRRL 31084</strain>
    </source>
</reference>
<reference evidence="1 3" key="4">
    <citation type="journal article" date="2015" name="BMC Genomics">
        <title>The completed genome sequence of the pathogenic ascomycete fungus Fusarium graminearum.</title>
        <authorList>
            <person name="King R."/>
            <person name="Urban M."/>
            <person name="Hammond-Kosack M.C."/>
            <person name="Hassani-Pak K."/>
            <person name="Hammond-Kosack K.E."/>
        </authorList>
    </citation>
    <scope>NUCLEOTIDE SEQUENCE [LARGE SCALE GENOMIC DNA]</scope>
    <source>
        <strain evidence="3">ATCC MYA-4620 / CBS 123657 / FGSC 9075 / NRRL 31084 / PH-1</strain>
        <strain evidence="1">PH-1</strain>
    </source>
</reference>
<reference key="3">
    <citation type="submission" date="2014-02" db="EMBL/GenBank/DDBJ databases">
        <title>A revised Fusarium graminearum genomic reference sequence using whole shotgun re-sequencing.</title>
        <authorList>
            <person name="King R."/>
            <person name="Urban M."/>
            <person name="Hassani-Pak K."/>
            <person name="Hammond-Kosack K."/>
        </authorList>
    </citation>
    <scope>NUCLEOTIDE SEQUENCE</scope>
    <source>
        <strain>PH-1</strain>
    </source>
</reference>
<dbReference type="EMBL" id="HG970333">
    <property type="protein sequence ID" value="CEF76709.1"/>
    <property type="molecule type" value="Genomic_DNA"/>
</dbReference>
<dbReference type="OrthoDB" id="10393100at2759"/>
<evidence type="ECO:0000313" key="3">
    <source>
        <dbReference type="Proteomes" id="UP000070720"/>
    </source>
</evidence>
<dbReference type="AlphaFoldDB" id="I1RVT6"/>
<dbReference type="Proteomes" id="UP000070720">
    <property type="component" value="Chromosome 2"/>
</dbReference>
<dbReference type="VEuPathDB" id="FungiDB:FGRAMPH1_01G09813"/>
<name>I1RVT6_GIBZE</name>
<dbReference type="HOGENOM" id="CLU_1586628_0_0_1"/>
<protein>
    <submittedName>
        <fullName evidence="1">Chromosome 2, complete genome</fullName>
    </submittedName>
</protein>
<evidence type="ECO:0000313" key="2">
    <source>
        <dbReference type="EnsemblFungi" id="CEF76709"/>
    </source>
</evidence>
<dbReference type="EnsemblFungi" id="CEF76709">
    <property type="protein sequence ID" value="CEF76709"/>
    <property type="gene ID" value="FGRRES_08379"/>
</dbReference>
<dbReference type="RefSeq" id="XP_011320398.1">
    <property type="nucleotide sequence ID" value="XM_011322096.1"/>
</dbReference>
<keyword evidence="3" id="KW-1185">Reference proteome</keyword>
<gene>
    <name evidence="2" type="primary">FG08379.1</name>
    <name evidence="1" type="ORF">FGRAMPH1_01T09813</name>
</gene>
<accession>I1RVT6</accession>
<reference evidence="2" key="5">
    <citation type="submission" date="2017-01" db="UniProtKB">
        <authorList>
            <consortium name="EnsemblFungi"/>
        </authorList>
    </citation>
    <scope>IDENTIFICATION</scope>
    <source>
        <strain evidence="2">PH-1 / ATCC MYA-4620 / FGSC 9075 / NRRL 31084</strain>
    </source>
</reference>
<evidence type="ECO:0000313" key="1">
    <source>
        <dbReference type="EMBL" id="CEF76709.1"/>
    </source>
</evidence>
<reference evidence="2 3" key="1">
    <citation type="journal article" date="2007" name="Science">
        <title>The Fusarium graminearum genome reveals a link between localized polymorphism and pathogen specialization.</title>
        <authorList>
            <person name="Cuomo C.A."/>
            <person name="Gueldener U."/>
            <person name="Xu J.-R."/>
            <person name="Trail F."/>
            <person name="Turgeon B.G."/>
            <person name="Di Pietro A."/>
            <person name="Walton J.D."/>
            <person name="Ma L.-J."/>
            <person name="Baker S.E."/>
            <person name="Rep M."/>
            <person name="Adam G."/>
            <person name="Antoniw J."/>
            <person name="Baldwin T."/>
            <person name="Calvo S.E."/>
            <person name="Chang Y.-L."/>
            <person name="DeCaprio D."/>
            <person name="Gale L.R."/>
            <person name="Gnerre S."/>
            <person name="Goswami R.S."/>
            <person name="Hammond-Kosack K."/>
            <person name="Harris L.J."/>
            <person name="Hilburn K."/>
            <person name="Kennell J.C."/>
            <person name="Kroken S."/>
            <person name="Magnuson J.K."/>
            <person name="Mannhaupt G."/>
            <person name="Mauceli E.W."/>
            <person name="Mewes H.-W."/>
            <person name="Mitterbauer R."/>
            <person name="Muehlbauer G."/>
            <person name="Muensterkoetter M."/>
            <person name="Nelson D."/>
            <person name="O'Donnell K."/>
            <person name="Ouellet T."/>
            <person name="Qi W."/>
            <person name="Quesneville H."/>
            <person name="Roncero M.I.G."/>
            <person name="Seong K.-Y."/>
            <person name="Tetko I.V."/>
            <person name="Urban M."/>
            <person name="Waalwijk C."/>
            <person name="Ward T.J."/>
            <person name="Yao J."/>
            <person name="Birren B.W."/>
            <person name="Kistler H.C."/>
        </authorList>
    </citation>
    <scope>NUCLEOTIDE SEQUENCE [LARGE SCALE GENOMIC DNA]</scope>
    <source>
        <strain evidence="3">ATCC MYA-4620 / CBS 123657 / FGSC 9075 / NRRL 31084 / PH-1</strain>
        <strain evidence="2">PH-1 / ATCC MYA-4620 / FGSC 9075 / NRRL 31084</strain>
    </source>
</reference>
<dbReference type="InParanoid" id="I1RVT6"/>